<name>A0ABN9AC58_9NEOB</name>
<evidence type="ECO:0000313" key="2">
    <source>
        <dbReference type="Proteomes" id="UP001162483"/>
    </source>
</evidence>
<gene>
    <name evidence="1" type="ORF">SPARVUS_LOCUS366072</name>
</gene>
<dbReference type="Proteomes" id="UP001162483">
    <property type="component" value="Unassembled WGS sequence"/>
</dbReference>
<feature type="non-terminal residue" evidence="1">
    <location>
        <position position="1"/>
    </location>
</feature>
<dbReference type="EMBL" id="CATNWA010000129">
    <property type="protein sequence ID" value="CAI9533403.1"/>
    <property type="molecule type" value="Genomic_DNA"/>
</dbReference>
<reference evidence="1" key="1">
    <citation type="submission" date="2023-05" db="EMBL/GenBank/DDBJ databases">
        <authorList>
            <person name="Stuckert A."/>
        </authorList>
    </citation>
    <scope>NUCLEOTIDE SEQUENCE</scope>
</reference>
<sequence length="73" mass="7929">DPGTPVINPSLDLLGLLHLRFYPVLLLADYCAFPSQYPAYCFLLLSTPPLLTFGLFLTTTIDPATICDATLGL</sequence>
<protein>
    <submittedName>
        <fullName evidence="1">Uncharacterized protein</fullName>
    </submittedName>
</protein>
<organism evidence="1 2">
    <name type="scientific">Staurois parvus</name>
    <dbReference type="NCBI Taxonomy" id="386267"/>
    <lineage>
        <taxon>Eukaryota</taxon>
        <taxon>Metazoa</taxon>
        <taxon>Chordata</taxon>
        <taxon>Craniata</taxon>
        <taxon>Vertebrata</taxon>
        <taxon>Euteleostomi</taxon>
        <taxon>Amphibia</taxon>
        <taxon>Batrachia</taxon>
        <taxon>Anura</taxon>
        <taxon>Neobatrachia</taxon>
        <taxon>Ranoidea</taxon>
        <taxon>Ranidae</taxon>
        <taxon>Staurois</taxon>
    </lineage>
</organism>
<comment type="caution">
    <text evidence="1">The sequence shown here is derived from an EMBL/GenBank/DDBJ whole genome shotgun (WGS) entry which is preliminary data.</text>
</comment>
<evidence type="ECO:0000313" key="1">
    <source>
        <dbReference type="EMBL" id="CAI9533403.1"/>
    </source>
</evidence>
<keyword evidence="2" id="KW-1185">Reference proteome</keyword>
<accession>A0ABN9AC58</accession>
<proteinExistence type="predicted"/>